<proteinExistence type="predicted"/>
<sequence>MEPEVGLAPIIEDQARHRIAIAVGKHINLQLNPCRRHWLYNIITTPQHRGWKHVKNGLEAESPLQYALCATIDEGDLGLVARLVNNGADMWIVSFVFGSPLLVAFRTKSAEIIDAVLNYANAKRHDTPQTQRDVVLEIVDKFNPCNPIVEESDLNLRKTILRFALDEAEHSHLATRMALCTWAIQTKDIQSVQRMLQLAPEWSKDRLRRAYIAFRPTPKVLRTLVELNVLDVKKKYTLGKYGITSVRRYRYDPIHIQVGLHRGYCSDQVTSVLDHALLNGSPSSVREALKLRAPRDGVCVLYPLTWNLPVTKTRKWRQIRKVLLEYGSDPDSTYPRRSARIRAQNRS</sequence>
<evidence type="ECO:0008006" key="3">
    <source>
        <dbReference type="Google" id="ProtNLM"/>
    </source>
</evidence>
<accession>A0A6A6VN75</accession>
<keyword evidence="2" id="KW-1185">Reference proteome</keyword>
<evidence type="ECO:0000313" key="2">
    <source>
        <dbReference type="Proteomes" id="UP000799440"/>
    </source>
</evidence>
<name>A0A6A6VN75_9PLEO</name>
<dbReference type="AlphaFoldDB" id="A0A6A6VN75"/>
<dbReference type="Proteomes" id="UP000799440">
    <property type="component" value="Unassembled WGS sequence"/>
</dbReference>
<protein>
    <recommendedName>
        <fullName evidence="3">Ankyrin</fullName>
    </recommendedName>
</protein>
<evidence type="ECO:0000313" key="1">
    <source>
        <dbReference type="EMBL" id="KAF2751279.1"/>
    </source>
</evidence>
<gene>
    <name evidence="1" type="ORF">M011DRAFT_473778</name>
</gene>
<organism evidence="1 2">
    <name type="scientific">Sporormia fimetaria CBS 119925</name>
    <dbReference type="NCBI Taxonomy" id="1340428"/>
    <lineage>
        <taxon>Eukaryota</taxon>
        <taxon>Fungi</taxon>
        <taxon>Dikarya</taxon>
        <taxon>Ascomycota</taxon>
        <taxon>Pezizomycotina</taxon>
        <taxon>Dothideomycetes</taxon>
        <taxon>Pleosporomycetidae</taxon>
        <taxon>Pleosporales</taxon>
        <taxon>Sporormiaceae</taxon>
        <taxon>Sporormia</taxon>
    </lineage>
</organism>
<dbReference type="EMBL" id="MU006562">
    <property type="protein sequence ID" value="KAF2751279.1"/>
    <property type="molecule type" value="Genomic_DNA"/>
</dbReference>
<reference evidence="1" key="1">
    <citation type="journal article" date="2020" name="Stud. Mycol.">
        <title>101 Dothideomycetes genomes: a test case for predicting lifestyles and emergence of pathogens.</title>
        <authorList>
            <person name="Haridas S."/>
            <person name="Albert R."/>
            <person name="Binder M."/>
            <person name="Bloem J."/>
            <person name="Labutti K."/>
            <person name="Salamov A."/>
            <person name="Andreopoulos B."/>
            <person name="Baker S."/>
            <person name="Barry K."/>
            <person name="Bills G."/>
            <person name="Bluhm B."/>
            <person name="Cannon C."/>
            <person name="Castanera R."/>
            <person name="Culley D."/>
            <person name="Daum C."/>
            <person name="Ezra D."/>
            <person name="Gonzalez J."/>
            <person name="Henrissat B."/>
            <person name="Kuo A."/>
            <person name="Liang C."/>
            <person name="Lipzen A."/>
            <person name="Lutzoni F."/>
            <person name="Magnuson J."/>
            <person name="Mondo S."/>
            <person name="Nolan M."/>
            <person name="Ohm R."/>
            <person name="Pangilinan J."/>
            <person name="Park H.-J."/>
            <person name="Ramirez L."/>
            <person name="Alfaro M."/>
            <person name="Sun H."/>
            <person name="Tritt A."/>
            <person name="Yoshinaga Y."/>
            <person name="Zwiers L.-H."/>
            <person name="Turgeon B."/>
            <person name="Goodwin S."/>
            <person name="Spatafora J."/>
            <person name="Crous P."/>
            <person name="Grigoriev I."/>
        </authorList>
    </citation>
    <scope>NUCLEOTIDE SEQUENCE</scope>
    <source>
        <strain evidence="1">CBS 119925</strain>
    </source>
</reference>